<dbReference type="FunFam" id="3.40.50.300:FF:000011">
    <property type="entry name" value="Putative ABC transporter ATP-binding component"/>
    <property type="match status" value="1"/>
</dbReference>
<dbReference type="InterPro" id="IPR027417">
    <property type="entry name" value="P-loop_NTPase"/>
</dbReference>
<dbReference type="Pfam" id="PF12848">
    <property type="entry name" value="ABC_tran_Xtn"/>
    <property type="match status" value="1"/>
</dbReference>
<reference evidence="5" key="1">
    <citation type="submission" date="2017-08" db="EMBL/GenBank/DDBJ databases">
        <title>A dynamic microbial community with high functional redundancy inhabits the cold, oxic subseafloor aquifer.</title>
        <authorList>
            <person name="Tully B.J."/>
            <person name="Wheat C.G."/>
            <person name="Glazer B.T."/>
            <person name="Huber J.A."/>
        </authorList>
    </citation>
    <scope>NUCLEOTIDE SEQUENCE [LARGE SCALE GENOMIC DNA]</scope>
</reference>
<dbReference type="InterPro" id="IPR032781">
    <property type="entry name" value="ABC_tran_Xtn"/>
</dbReference>
<protein>
    <submittedName>
        <fullName evidence="4">ABC transporter ATP-binding protein</fullName>
    </submittedName>
</protein>
<evidence type="ECO:0000313" key="4">
    <source>
        <dbReference type="EMBL" id="PCI95486.1"/>
    </source>
</evidence>
<dbReference type="PANTHER" id="PTHR42855:SF2">
    <property type="entry name" value="DRUG RESISTANCE ABC TRANSPORTER,ATP-BINDING PROTEIN"/>
    <property type="match status" value="1"/>
</dbReference>
<dbReference type="PROSITE" id="PS00211">
    <property type="entry name" value="ABC_TRANSPORTER_1"/>
    <property type="match status" value="1"/>
</dbReference>
<dbReference type="SMART" id="SM00382">
    <property type="entry name" value="AAA"/>
    <property type="match status" value="2"/>
</dbReference>
<dbReference type="GO" id="GO:0005524">
    <property type="term" value="F:ATP binding"/>
    <property type="evidence" value="ECO:0007669"/>
    <property type="project" value="UniProtKB-KW"/>
</dbReference>
<feature type="domain" description="ABC transporter" evidence="3">
    <location>
        <begin position="2"/>
        <end position="252"/>
    </location>
</feature>
<dbReference type="InterPro" id="IPR051309">
    <property type="entry name" value="ABCF_ATPase"/>
</dbReference>
<keyword evidence="1" id="KW-0547">Nucleotide-binding</keyword>
<evidence type="ECO:0000256" key="1">
    <source>
        <dbReference type="ARBA" id="ARBA00022741"/>
    </source>
</evidence>
<dbReference type="InterPro" id="IPR003593">
    <property type="entry name" value="AAA+_ATPase"/>
</dbReference>
<feature type="domain" description="ABC transporter" evidence="3">
    <location>
        <begin position="324"/>
        <end position="539"/>
    </location>
</feature>
<dbReference type="GO" id="GO:0016887">
    <property type="term" value="F:ATP hydrolysis activity"/>
    <property type="evidence" value="ECO:0007669"/>
    <property type="project" value="InterPro"/>
</dbReference>
<dbReference type="InterPro" id="IPR003439">
    <property type="entry name" value="ABC_transporter-like_ATP-bd"/>
</dbReference>
<gene>
    <name evidence="4" type="ORF">COB11_02040</name>
</gene>
<dbReference type="EMBL" id="NVUU01000017">
    <property type="protein sequence ID" value="PCI95486.1"/>
    <property type="molecule type" value="Genomic_DNA"/>
</dbReference>
<keyword evidence="2 4" id="KW-0067">ATP-binding</keyword>
<proteinExistence type="predicted"/>
<dbReference type="CDD" id="cd03221">
    <property type="entry name" value="ABCF_EF-3"/>
    <property type="match status" value="2"/>
</dbReference>
<dbReference type="PROSITE" id="PS50893">
    <property type="entry name" value="ABC_TRANSPORTER_2"/>
    <property type="match status" value="2"/>
</dbReference>
<dbReference type="Gene3D" id="3.40.50.300">
    <property type="entry name" value="P-loop containing nucleotide triphosphate hydrolases"/>
    <property type="match status" value="2"/>
</dbReference>
<sequence>MLSLLNLKLAFGSRTLFADVNLKLTARTRYGLVGANGSGKTTFLKVLSLDLEPSSGEIVKPKNATIGILSQDYYKLESNRVLDVVIMGKKRLWDAMHEKDEILQNEELSERDIERLGFCEEIIDAEDGYEAESIVAELLEGLGIENSKHESDLKTLSGGYKMRVMLAQLLYINPSILLLDEPTNYLDILSIRWLEGYLKDFAGTVIICSHDRFFLNQVCTHMMDVDYGTITMYTGDYDDFIYQKKDALLQKEASVGNIEKKQKHLQNFIDRYGAKATKAKQAKSKFKASQRLEDEKKTHMLEPSSRSFPSFRFSVSKRSAAVPLVIDGISKSFGKNKVLEKVSFEVEKGEKIAIVGANGIGKSTLLEIVTDHLEADNGTSLFKESAQVAYFPQYFERELDKTKTVLSCLADKHPDVGEQKLRSTLGLMLFHSDEMGKKVLQLSGGEKSRLVFASLMLDRQNFLILDEPTNHLDLESSESLMKALQEYDGTLLMVSHDRYFISNVATRIIELRSDGYFDFLGTYDEYVEKRKLDYLDRNLSADKKNKKVEKVSDPEKKQPDTACKKKLNSIEKTCQKLEKELQDLQEVISSESFYQNTPDEERVTILKKQKEIENKLKVSYQKWEQLMS</sequence>
<evidence type="ECO:0000313" key="5">
    <source>
        <dbReference type="Proteomes" id="UP000217838"/>
    </source>
</evidence>
<evidence type="ECO:0000259" key="3">
    <source>
        <dbReference type="PROSITE" id="PS50893"/>
    </source>
</evidence>
<dbReference type="AlphaFoldDB" id="A0A2A4YKZ6"/>
<accession>A0A2A4YKZ6</accession>
<dbReference type="PANTHER" id="PTHR42855">
    <property type="entry name" value="ABC TRANSPORTER ATP-BINDING SUBUNIT"/>
    <property type="match status" value="1"/>
</dbReference>
<dbReference type="InterPro" id="IPR017871">
    <property type="entry name" value="ABC_transporter-like_CS"/>
</dbReference>
<dbReference type="Proteomes" id="UP000217838">
    <property type="component" value="Unassembled WGS sequence"/>
</dbReference>
<organism evidence="4 5">
    <name type="scientific">Aerophobetes bacterium</name>
    <dbReference type="NCBI Taxonomy" id="2030807"/>
    <lineage>
        <taxon>Bacteria</taxon>
        <taxon>Candidatus Aerophobota</taxon>
    </lineage>
</organism>
<dbReference type="Gene3D" id="1.10.287.380">
    <property type="entry name" value="Valyl-tRNA synthetase, C-terminal domain"/>
    <property type="match status" value="1"/>
</dbReference>
<dbReference type="SUPFAM" id="SSF52540">
    <property type="entry name" value="P-loop containing nucleoside triphosphate hydrolases"/>
    <property type="match status" value="2"/>
</dbReference>
<evidence type="ECO:0000256" key="2">
    <source>
        <dbReference type="ARBA" id="ARBA00022840"/>
    </source>
</evidence>
<dbReference type="InterPro" id="IPR037118">
    <property type="entry name" value="Val-tRNA_synth_C_sf"/>
</dbReference>
<dbReference type="Pfam" id="PF00005">
    <property type="entry name" value="ABC_tran"/>
    <property type="match status" value="2"/>
</dbReference>
<comment type="caution">
    <text evidence="4">The sequence shown here is derived from an EMBL/GenBank/DDBJ whole genome shotgun (WGS) entry which is preliminary data.</text>
</comment>
<name>A0A2A4YKZ6_UNCAE</name>